<keyword evidence="5 17" id="KW-0444">Lipid biosynthesis</keyword>
<dbReference type="PROSITE" id="PS00081">
    <property type="entry name" value="LIPOXYGENASE_2"/>
    <property type="match status" value="1"/>
</dbReference>
<dbReference type="CDD" id="cd01751">
    <property type="entry name" value="PLAT_LH2"/>
    <property type="match status" value="1"/>
</dbReference>
<dbReference type="InterPro" id="IPR001024">
    <property type="entry name" value="PLAT/LH2_dom"/>
</dbReference>
<evidence type="ECO:0000256" key="14">
    <source>
        <dbReference type="ARBA" id="ARBA00036508"/>
    </source>
</evidence>
<evidence type="ECO:0000256" key="10">
    <source>
        <dbReference type="ARBA" id="ARBA00023002"/>
    </source>
</evidence>
<sequence length="872" mass="99621">MDVSNLNKVVEVLTGKHDDGIIDKERKKKKIKGTVVLMKKNVLDFNDFSASVLDRVDEFLGRKVSLQLISSVNGDPDKGGKGKLGNPAYLENWITTITSLTAGESAFDVTFDWDDEEMGVPGAFLIRNFHRNEFYLKTLTLEGVPDQEKIHFVCNSWIYPAEKYQSDRIFFANQAYLPNDTPEPLRKYREEELLILRGDGSGQLEEWDRVYDYAYYNDLGDPDKGSSHVRPVLGGSYQYPYPRRGRTGRPPTKTDPDTESRLPLLLSLNIYVPRDERFGHLKMADFLAYGLKSVSQLLLPEFESLFDRTPNEFDTFEDVLKIYEGGIKLPDGTMKKITESIPFEFLKQLLPSDGEGLFKYPMPKVIEGDKSAWRTDEEFAREMLAGLNPMIITGLHEFPPSSKLDANVYGNQTSRITREHIEDKLNGLTVEEAMKANQIFILDHHDTIMPYLRRINSTSTKTYASRTLLFLQYDGTLKPLAIELSLPHPDGDQFGAISKVYIPAEQGVENSIWQLAKAYVAVNDSGVHQLITHWLRTHAVIEPFVIATNRQLSVIHPIYKLLHPHFRDTMNINAIARQILINAKGVVEATLFPSKYAMEMSAVVYKDWVFPEQALPADLIKRNVAVEDSDSPYGIRLLIEDYPFAVDGLKIWSAIKTWVKDYCNFYYKTDEMIKDDTELQSWWKELREKGHGDKKDELWWPKMQTLSDLIESCTIIIWVSSALHASTNYGQWPYAGYHPNRPTTSRRFMPEPGSPEYDELKANPDRIFLKTVTAQLQTLLGLSIIEILSRHSSDEVYLGQRENVEWTKDSEPLKAFQRFGKNLTEIEDQILQMNEDKKLKNRVGPVNIPYTLLFPSSDVGITGKGIPNSIVI</sequence>
<dbReference type="InterPro" id="IPR020833">
    <property type="entry name" value="LipOase_Fe_BS"/>
</dbReference>
<keyword evidence="10 16" id="KW-0560">Oxidoreductase</keyword>
<evidence type="ECO:0000256" key="3">
    <source>
        <dbReference type="ARBA" id="ARBA00011245"/>
    </source>
</evidence>
<evidence type="ECO:0000256" key="11">
    <source>
        <dbReference type="ARBA" id="ARBA00023004"/>
    </source>
</evidence>
<dbReference type="GO" id="GO:0034440">
    <property type="term" value="P:lipid oxidation"/>
    <property type="evidence" value="ECO:0007669"/>
    <property type="project" value="InterPro"/>
</dbReference>
<dbReference type="FunFam" id="3.10.450.60:FF:000002">
    <property type="entry name" value="Lipoxygenase"/>
    <property type="match status" value="1"/>
</dbReference>
<evidence type="ECO:0000256" key="1">
    <source>
        <dbReference type="ARBA" id="ARBA00001962"/>
    </source>
</evidence>
<keyword evidence="11 16" id="KW-0408">Iron</keyword>
<dbReference type="PANTHER" id="PTHR11771">
    <property type="entry name" value="LIPOXYGENASE"/>
    <property type="match status" value="1"/>
</dbReference>
<keyword evidence="7 17" id="KW-0925">Oxylipin biosynthesis</keyword>
<comment type="pathway">
    <text evidence="17">Lipid metabolism; oxylipin biosynthesis.</text>
</comment>
<dbReference type="SUPFAM" id="SSF49723">
    <property type="entry name" value="Lipase/lipooxygenase domain (PLAT/LH2 domain)"/>
    <property type="match status" value="1"/>
</dbReference>
<dbReference type="GO" id="GO:0046872">
    <property type="term" value="F:metal ion binding"/>
    <property type="evidence" value="ECO:0007669"/>
    <property type="project" value="UniProtKB-UniRule"/>
</dbReference>
<dbReference type="Pfam" id="PF01477">
    <property type="entry name" value="PLAT"/>
    <property type="match status" value="1"/>
</dbReference>
<dbReference type="InterPro" id="IPR001246">
    <property type="entry name" value="LipOase_plant"/>
</dbReference>
<feature type="domain" description="Lipoxygenase" evidence="20">
    <location>
        <begin position="175"/>
        <end position="872"/>
    </location>
</feature>
<comment type="subunit">
    <text evidence="3">Monomer.</text>
</comment>
<keyword evidence="4" id="KW-0963">Cytoplasm</keyword>
<dbReference type="FunFam" id="2.60.60.20:FF:000015">
    <property type="entry name" value="Lipoxygenase"/>
    <property type="match status" value="1"/>
</dbReference>
<evidence type="ECO:0000256" key="18">
    <source>
        <dbReference type="SAM" id="MobiDB-lite"/>
    </source>
</evidence>
<keyword evidence="13 17" id="KW-0275">Fatty acid biosynthesis</keyword>
<dbReference type="AlphaFoldDB" id="A0A976RUL9"/>
<evidence type="ECO:0000256" key="2">
    <source>
        <dbReference type="ARBA" id="ARBA00009419"/>
    </source>
</evidence>
<evidence type="ECO:0000256" key="16">
    <source>
        <dbReference type="RuleBase" id="RU003974"/>
    </source>
</evidence>
<dbReference type="InterPro" id="IPR036392">
    <property type="entry name" value="PLAT/LH2_dom_sf"/>
</dbReference>
<feature type="region of interest" description="Disordered" evidence="18">
    <location>
        <begin position="240"/>
        <end position="259"/>
    </location>
</feature>
<evidence type="ECO:0000256" key="9">
    <source>
        <dbReference type="ARBA" id="ARBA00022964"/>
    </source>
</evidence>
<dbReference type="FunFam" id="1.20.245.10:FF:000002">
    <property type="entry name" value="Lipoxygenase"/>
    <property type="match status" value="1"/>
</dbReference>
<evidence type="ECO:0000256" key="17">
    <source>
        <dbReference type="RuleBase" id="RU003975"/>
    </source>
</evidence>
<dbReference type="PROSITE" id="PS50095">
    <property type="entry name" value="PLAT"/>
    <property type="match status" value="1"/>
</dbReference>
<evidence type="ECO:0000256" key="15">
    <source>
        <dbReference type="PROSITE-ProRule" id="PRU00152"/>
    </source>
</evidence>
<dbReference type="Gene3D" id="4.10.375.10">
    <property type="entry name" value="Lipoxygenase-1, Domain 2"/>
    <property type="match status" value="1"/>
</dbReference>
<comment type="cofactor">
    <cofactor evidence="1 16">
        <name>Fe cation</name>
        <dbReference type="ChEBI" id="CHEBI:24875"/>
    </cofactor>
</comment>
<proteinExistence type="evidence at transcript level"/>
<dbReference type="InterPro" id="IPR020834">
    <property type="entry name" value="LipOase_CS"/>
</dbReference>
<dbReference type="PROSITE" id="PS00711">
    <property type="entry name" value="LIPOXYGENASE_1"/>
    <property type="match status" value="1"/>
</dbReference>
<evidence type="ECO:0000313" key="21">
    <source>
        <dbReference type="EMBL" id="URM60712.1"/>
    </source>
</evidence>
<dbReference type="InterPro" id="IPR000907">
    <property type="entry name" value="LipOase"/>
</dbReference>
<dbReference type="Pfam" id="PF00305">
    <property type="entry name" value="Lipoxygenase"/>
    <property type="match status" value="1"/>
</dbReference>
<dbReference type="Gene3D" id="3.10.450.60">
    <property type="match status" value="1"/>
</dbReference>
<dbReference type="InterPro" id="IPR036226">
    <property type="entry name" value="LipOase_C_sf"/>
</dbReference>
<organism evidence="21">
    <name type="scientific">Gymnema sylvestre</name>
    <name type="common">Gurmar</name>
    <name type="synonym">Periploca sylvestris</name>
    <dbReference type="NCBI Taxonomy" id="4068"/>
    <lineage>
        <taxon>Eukaryota</taxon>
        <taxon>Viridiplantae</taxon>
        <taxon>Streptophyta</taxon>
        <taxon>Embryophyta</taxon>
        <taxon>Tracheophyta</taxon>
        <taxon>Spermatophyta</taxon>
        <taxon>Magnoliopsida</taxon>
        <taxon>eudicotyledons</taxon>
        <taxon>Gunneridae</taxon>
        <taxon>Pentapetalae</taxon>
        <taxon>asterids</taxon>
        <taxon>lamiids</taxon>
        <taxon>Gentianales</taxon>
        <taxon>Apocynaceae</taxon>
        <taxon>Asclepiadoideae</taxon>
        <taxon>Marsdenieae</taxon>
        <taxon>Gymnema</taxon>
    </lineage>
</organism>
<keyword evidence="6 16" id="KW-0479">Metal-binding</keyword>
<protein>
    <recommendedName>
        <fullName evidence="17">Lipoxygenase</fullName>
        <ecNumber evidence="17">1.13.11.-</ecNumber>
    </recommendedName>
</protein>
<dbReference type="EC" id="1.13.11.-" evidence="17"/>
<accession>A0A976RUL9</accession>
<dbReference type="FunFam" id="4.10.375.10:FF:000001">
    <property type="entry name" value="Lipoxygenase"/>
    <property type="match status" value="1"/>
</dbReference>
<comment type="catalytic activity">
    <reaction evidence="14">
        <text>(9Z,12Z)-octadecadienoate + O2 = (9S)-hydroperoxy-(10E,12Z)-octadecadienoate</text>
        <dbReference type="Rhea" id="RHEA:30291"/>
        <dbReference type="ChEBI" id="CHEBI:15379"/>
        <dbReference type="ChEBI" id="CHEBI:30245"/>
        <dbReference type="ChEBI" id="CHEBI:60955"/>
        <dbReference type="EC" id="1.13.11.58"/>
    </reaction>
</comment>
<dbReference type="PRINTS" id="PR00087">
    <property type="entry name" value="LIPOXYGENASE"/>
</dbReference>
<evidence type="ECO:0000256" key="5">
    <source>
        <dbReference type="ARBA" id="ARBA00022516"/>
    </source>
</evidence>
<name>A0A976RUL9_GYMSY</name>
<comment type="caution">
    <text evidence="15">Lacks conserved residue(s) required for the propagation of feature annotation.</text>
</comment>
<keyword evidence="9 16" id="KW-0223">Dioxygenase</keyword>
<evidence type="ECO:0000259" key="20">
    <source>
        <dbReference type="PROSITE" id="PS51393"/>
    </source>
</evidence>
<dbReference type="GO" id="GO:0031408">
    <property type="term" value="P:oxylipin biosynthetic process"/>
    <property type="evidence" value="ECO:0007669"/>
    <property type="project" value="UniProtKB-UniRule"/>
</dbReference>
<evidence type="ECO:0000256" key="13">
    <source>
        <dbReference type="ARBA" id="ARBA00023160"/>
    </source>
</evidence>
<dbReference type="SUPFAM" id="SSF48484">
    <property type="entry name" value="Lipoxigenase"/>
    <property type="match status" value="1"/>
</dbReference>
<feature type="domain" description="PLAT" evidence="19">
    <location>
        <begin position="46"/>
        <end position="172"/>
    </location>
</feature>
<dbReference type="InterPro" id="IPR013819">
    <property type="entry name" value="LipOase_C"/>
</dbReference>
<dbReference type="GO" id="GO:1990136">
    <property type="term" value="F:linoleate 9S-lipoxygenase activity"/>
    <property type="evidence" value="ECO:0007669"/>
    <property type="project" value="UniProtKB-EC"/>
</dbReference>
<dbReference type="Gene3D" id="2.60.60.20">
    <property type="entry name" value="PLAT/LH2 domain"/>
    <property type="match status" value="1"/>
</dbReference>
<evidence type="ECO:0000256" key="12">
    <source>
        <dbReference type="ARBA" id="ARBA00023098"/>
    </source>
</evidence>
<reference evidence="21" key="1">
    <citation type="submission" date="2020-08" db="EMBL/GenBank/DDBJ databases">
        <title>Identification of Transcription Factors in Gymnema sylvestre.</title>
        <authorList>
            <person name="Kalariya K.A."/>
        </authorList>
    </citation>
    <scope>NUCLEOTIDE SEQUENCE</scope>
</reference>
<dbReference type="InterPro" id="IPR027433">
    <property type="entry name" value="Lipoxygenase_dom_3"/>
</dbReference>
<dbReference type="Gene3D" id="1.20.245.10">
    <property type="entry name" value="Lipoxygenase-1, Domain 5"/>
    <property type="match status" value="1"/>
</dbReference>
<dbReference type="GO" id="GO:0016165">
    <property type="term" value="F:linoleate 13S-lipoxygenase activity"/>
    <property type="evidence" value="ECO:0007669"/>
    <property type="project" value="UniProtKB-ARBA"/>
</dbReference>
<dbReference type="Gene3D" id="4.10.372.10">
    <property type="entry name" value="Lipoxygenase-1, Domain 3"/>
    <property type="match status" value="1"/>
</dbReference>
<evidence type="ECO:0000256" key="7">
    <source>
        <dbReference type="ARBA" id="ARBA00022767"/>
    </source>
</evidence>
<dbReference type="EMBL" id="MT936848">
    <property type="protein sequence ID" value="URM60712.1"/>
    <property type="molecule type" value="mRNA"/>
</dbReference>
<dbReference type="InterPro" id="IPR042057">
    <property type="entry name" value="Lipoxy_PLAT/LH2"/>
</dbReference>
<evidence type="ECO:0000256" key="4">
    <source>
        <dbReference type="ARBA" id="ARBA00022490"/>
    </source>
</evidence>
<evidence type="ECO:0000256" key="6">
    <source>
        <dbReference type="ARBA" id="ARBA00022723"/>
    </source>
</evidence>
<keyword evidence="12" id="KW-0443">Lipid metabolism</keyword>
<evidence type="ECO:0000256" key="8">
    <source>
        <dbReference type="ARBA" id="ARBA00022832"/>
    </source>
</evidence>
<dbReference type="SMART" id="SM00308">
    <property type="entry name" value="LH2"/>
    <property type="match status" value="1"/>
</dbReference>
<comment type="similarity">
    <text evidence="2 16">Belongs to the lipoxygenase family.</text>
</comment>
<keyword evidence="8" id="KW-0276">Fatty acid metabolism</keyword>
<comment type="function">
    <text evidence="17">Plant lipoxygenase may be involved in a number of diverse aspects of plant physiology including growth and development, pest resistance, and senescence or responses to wounding.</text>
</comment>
<dbReference type="FunFam" id="4.10.372.10:FF:000001">
    <property type="entry name" value="Lipoxygenase"/>
    <property type="match status" value="1"/>
</dbReference>
<dbReference type="PROSITE" id="PS51393">
    <property type="entry name" value="LIPOXYGENASE_3"/>
    <property type="match status" value="1"/>
</dbReference>
<evidence type="ECO:0000259" key="19">
    <source>
        <dbReference type="PROSITE" id="PS50095"/>
    </source>
</evidence>
<dbReference type="GO" id="GO:0006633">
    <property type="term" value="P:fatty acid biosynthetic process"/>
    <property type="evidence" value="ECO:0007669"/>
    <property type="project" value="UniProtKB-KW"/>
</dbReference>
<dbReference type="PRINTS" id="PR00468">
    <property type="entry name" value="PLTLPOXGNASE"/>
</dbReference>